<name>A0ABX0TI58_9MICC</name>
<proteinExistence type="predicted"/>
<dbReference type="EMBL" id="JAAOZD010000002">
    <property type="protein sequence ID" value="NIJ00616.1"/>
    <property type="molecule type" value="Genomic_DNA"/>
</dbReference>
<evidence type="ECO:0000313" key="1">
    <source>
        <dbReference type="EMBL" id="NIJ00616.1"/>
    </source>
</evidence>
<accession>A0ABX0TI58</accession>
<protein>
    <submittedName>
        <fullName evidence="1">Uncharacterized protein</fullName>
    </submittedName>
</protein>
<reference evidence="1 2" key="1">
    <citation type="submission" date="2020-03" db="EMBL/GenBank/DDBJ databases">
        <title>Genomic Encyclopedia of Type Strains, Phase III (KMG-III): the genomes of soil and plant-associated and newly described type strains.</title>
        <authorList>
            <person name="Whitman W."/>
        </authorList>
    </citation>
    <scope>NUCLEOTIDE SEQUENCE [LARGE SCALE GENOMIC DNA]</scope>
    <source>
        <strain evidence="1 2">CECT 4207</strain>
    </source>
</reference>
<dbReference type="Proteomes" id="UP000802392">
    <property type="component" value="Unassembled WGS sequence"/>
</dbReference>
<evidence type="ECO:0000313" key="2">
    <source>
        <dbReference type="Proteomes" id="UP000802392"/>
    </source>
</evidence>
<dbReference type="RefSeq" id="WP_167264396.1">
    <property type="nucleotide sequence ID" value="NZ_BAAAVO010000009.1"/>
</dbReference>
<keyword evidence="2" id="KW-1185">Reference proteome</keyword>
<gene>
    <name evidence="1" type="ORF">FHR86_000929</name>
</gene>
<organism evidence="1 2">
    <name type="scientific">Paenarthrobacter ilicis</name>
    <dbReference type="NCBI Taxonomy" id="43665"/>
    <lineage>
        <taxon>Bacteria</taxon>
        <taxon>Bacillati</taxon>
        <taxon>Actinomycetota</taxon>
        <taxon>Actinomycetes</taxon>
        <taxon>Micrococcales</taxon>
        <taxon>Micrococcaceae</taxon>
        <taxon>Paenarthrobacter</taxon>
    </lineage>
</organism>
<sequence length="162" mass="18154">MRIDSGDLWALLHQLDDPAHVEMPQGFDWEAARRQFDGLVFRLNAAFGSACGADRSVQDATYHAQVIVPAAATATGRNLVVRVSNFGGLAVLTLENPGAYDQEEFDALVHESDIARISKSLDAENYILIPEEPLWRPYDGCVPARVFLPSEPSWWLRYFDYL</sequence>
<comment type="caution">
    <text evidence="1">The sequence shown here is derived from an EMBL/GenBank/DDBJ whole genome shotgun (WGS) entry which is preliminary data.</text>
</comment>